<dbReference type="EMBL" id="APAT01000026">
    <property type="protein sequence ID" value="EMP54149.1"/>
    <property type="molecule type" value="Genomic_DNA"/>
</dbReference>
<keyword evidence="1" id="KW-0805">Transcription regulation</keyword>
<sequence>MNAPGITGNLPIIRAHYADILCQLAEELGVDRRRLLAESGIRPALLGHPDNFITLDQFTNLCRAALSRTGDAALGLAFGLRLKFTTHGSLAQAAISCDTLAEALQVLIKYFRTRFVYMELTFIEEGNEAVLQLDPGHDVEDLYRFNVDVVMASLMDVNQLLFGNRLISTGWCKVNYPPPSDLEPYRRLFGDQIEFSAGANQLRFDRRLLSLPMSLSNPVTRRVAEAQCEEEMRSIEAATTIAARVTRILESVRDGRLPGLEAVAEQLSLSTRTLRRQLASEGVRFQDLQDDLRHRRALELLRRRELTIDEVAEAVGYSDPSNFGRAFRKWEGVSPSTWRNRRPDEERHSSR</sequence>
<accession>M7CLR4</accession>
<dbReference type="InterPro" id="IPR020449">
    <property type="entry name" value="Tscrpt_reg_AraC-type_HTH"/>
</dbReference>
<reference evidence="6 7" key="1">
    <citation type="journal article" date="2013" name="Genome Announc.">
        <title>Genome Sequence of Hydrothermal Arsenic-Respiring Bacterium Marinobacter santoriniensis NKSG1T.</title>
        <authorList>
            <person name="Handley K.M."/>
            <person name="Upton M."/>
            <person name="Beatson S.A."/>
            <person name="Hery M."/>
            <person name="Lloyd J.R."/>
        </authorList>
    </citation>
    <scope>NUCLEOTIDE SEQUENCE [LARGE SCALE GENOMIC DNA]</scope>
    <source>
        <strain evidence="6 7">NKSG1</strain>
    </source>
</reference>
<dbReference type="AlphaFoldDB" id="M7CLR4"/>
<dbReference type="SUPFAM" id="SSF46689">
    <property type="entry name" value="Homeodomain-like"/>
    <property type="match status" value="1"/>
</dbReference>
<dbReference type="PROSITE" id="PS01124">
    <property type="entry name" value="HTH_ARAC_FAMILY_2"/>
    <property type="match status" value="1"/>
</dbReference>
<dbReference type="PANTHER" id="PTHR47894:SF1">
    <property type="entry name" value="HTH-TYPE TRANSCRIPTIONAL REGULATOR VQSM"/>
    <property type="match status" value="1"/>
</dbReference>
<dbReference type="STRING" id="1288826.MSNKSG1_17226"/>
<evidence type="ECO:0000256" key="2">
    <source>
        <dbReference type="ARBA" id="ARBA00023125"/>
    </source>
</evidence>
<dbReference type="GO" id="GO:0005829">
    <property type="term" value="C:cytosol"/>
    <property type="evidence" value="ECO:0007669"/>
    <property type="project" value="TreeGrafter"/>
</dbReference>
<proteinExistence type="predicted"/>
<organism evidence="6 7">
    <name type="scientific">Marinobacter santoriniensis NKSG1</name>
    <dbReference type="NCBI Taxonomy" id="1288826"/>
    <lineage>
        <taxon>Bacteria</taxon>
        <taxon>Pseudomonadati</taxon>
        <taxon>Pseudomonadota</taxon>
        <taxon>Gammaproteobacteria</taxon>
        <taxon>Pseudomonadales</taxon>
        <taxon>Marinobacteraceae</taxon>
        <taxon>Marinobacter</taxon>
    </lineage>
</organism>
<dbReference type="PANTHER" id="PTHR47894">
    <property type="entry name" value="HTH-TYPE TRANSCRIPTIONAL REGULATOR GADX"/>
    <property type="match status" value="1"/>
</dbReference>
<keyword evidence="3" id="KW-0804">Transcription</keyword>
<evidence type="ECO:0000256" key="4">
    <source>
        <dbReference type="SAM" id="MobiDB-lite"/>
    </source>
</evidence>
<evidence type="ECO:0000256" key="1">
    <source>
        <dbReference type="ARBA" id="ARBA00023015"/>
    </source>
</evidence>
<dbReference type="InterPro" id="IPR009057">
    <property type="entry name" value="Homeodomain-like_sf"/>
</dbReference>
<dbReference type="Gene3D" id="1.10.10.60">
    <property type="entry name" value="Homeodomain-like"/>
    <property type="match status" value="1"/>
</dbReference>
<dbReference type="Proteomes" id="UP000011960">
    <property type="component" value="Unassembled WGS sequence"/>
</dbReference>
<protein>
    <submittedName>
        <fullName evidence="6">AraC family transcriptional regulator</fullName>
    </submittedName>
</protein>
<dbReference type="InterPro" id="IPR018060">
    <property type="entry name" value="HTH_AraC"/>
</dbReference>
<name>M7CLR4_9GAMM</name>
<feature type="domain" description="HTH araC/xylS-type" evidence="5">
    <location>
        <begin position="243"/>
        <end position="341"/>
    </location>
</feature>
<dbReference type="Pfam" id="PF12833">
    <property type="entry name" value="HTH_18"/>
    <property type="match status" value="1"/>
</dbReference>
<dbReference type="GO" id="GO:0003700">
    <property type="term" value="F:DNA-binding transcription factor activity"/>
    <property type="evidence" value="ECO:0007669"/>
    <property type="project" value="InterPro"/>
</dbReference>
<dbReference type="eggNOG" id="COG2207">
    <property type="taxonomic scope" value="Bacteria"/>
</dbReference>
<dbReference type="GO" id="GO:0000976">
    <property type="term" value="F:transcription cis-regulatory region binding"/>
    <property type="evidence" value="ECO:0007669"/>
    <property type="project" value="TreeGrafter"/>
</dbReference>
<evidence type="ECO:0000256" key="3">
    <source>
        <dbReference type="ARBA" id="ARBA00023163"/>
    </source>
</evidence>
<keyword evidence="2" id="KW-0238">DNA-binding</keyword>
<dbReference type="Pfam" id="PF12625">
    <property type="entry name" value="Arabinose_bd"/>
    <property type="match status" value="1"/>
</dbReference>
<dbReference type="InterPro" id="IPR032687">
    <property type="entry name" value="AraC-type_N"/>
</dbReference>
<keyword evidence="7" id="KW-1185">Reference proteome</keyword>
<feature type="compositionally biased region" description="Basic and acidic residues" evidence="4">
    <location>
        <begin position="341"/>
        <end position="351"/>
    </location>
</feature>
<evidence type="ECO:0000259" key="5">
    <source>
        <dbReference type="PROSITE" id="PS01124"/>
    </source>
</evidence>
<evidence type="ECO:0000313" key="6">
    <source>
        <dbReference type="EMBL" id="EMP54149.1"/>
    </source>
</evidence>
<evidence type="ECO:0000313" key="7">
    <source>
        <dbReference type="Proteomes" id="UP000011960"/>
    </source>
</evidence>
<dbReference type="OrthoDB" id="6079354at2"/>
<dbReference type="SMART" id="SM00342">
    <property type="entry name" value="HTH_ARAC"/>
    <property type="match status" value="1"/>
</dbReference>
<dbReference type="PATRIC" id="fig|1288826.3.peg.3422"/>
<comment type="caution">
    <text evidence="6">The sequence shown here is derived from an EMBL/GenBank/DDBJ whole genome shotgun (WGS) entry which is preliminary data.</text>
</comment>
<dbReference type="PRINTS" id="PR00032">
    <property type="entry name" value="HTHARAC"/>
</dbReference>
<feature type="region of interest" description="Disordered" evidence="4">
    <location>
        <begin position="332"/>
        <end position="351"/>
    </location>
</feature>
<gene>
    <name evidence="6" type="ORF">MSNKSG1_17226</name>
</gene>
<dbReference type="RefSeq" id="WP_008940569.1">
    <property type="nucleotide sequence ID" value="NZ_APAT01000026.1"/>
</dbReference>